<keyword evidence="2" id="KW-1185">Reference proteome</keyword>
<sequence>MDTLIYVTLEDSKIMYMRQLEQYMSSPVTAKTPGFVSARINSPQSTNQRSANVDLSSPMAAWRLGEW</sequence>
<name>A0ABQ8W8F4_PENCH</name>
<accession>A0ABQ8W8F4</accession>
<comment type="caution">
    <text evidence="1">The sequence shown here is derived from an EMBL/GenBank/DDBJ whole genome shotgun (WGS) entry which is preliminary data.</text>
</comment>
<protein>
    <submittedName>
        <fullName evidence="1">Uncharacterized protein</fullName>
    </submittedName>
</protein>
<organism evidence="1 2">
    <name type="scientific">Penicillium chrysogenum</name>
    <name type="common">Penicillium notatum</name>
    <dbReference type="NCBI Taxonomy" id="5076"/>
    <lineage>
        <taxon>Eukaryota</taxon>
        <taxon>Fungi</taxon>
        <taxon>Dikarya</taxon>
        <taxon>Ascomycota</taxon>
        <taxon>Pezizomycotina</taxon>
        <taxon>Eurotiomycetes</taxon>
        <taxon>Eurotiomycetidae</taxon>
        <taxon>Eurotiales</taxon>
        <taxon>Aspergillaceae</taxon>
        <taxon>Penicillium</taxon>
        <taxon>Penicillium chrysogenum species complex</taxon>
    </lineage>
</organism>
<gene>
    <name evidence="1" type="ORF">N7505_009590</name>
</gene>
<dbReference type="EMBL" id="JAPVEB010000008">
    <property type="protein sequence ID" value="KAJ5260209.1"/>
    <property type="molecule type" value="Genomic_DNA"/>
</dbReference>
<proteinExistence type="predicted"/>
<dbReference type="Proteomes" id="UP001220256">
    <property type="component" value="Unassembled WGS sequence"/>
</dbReference>
<reference evidence="1 2" key="1">
    <citation type="journal article" date="2023" name="IMA Fungus">
        <title>Comparative genomic study of the Penicillium genus elucidates a diverse pangenome and 15 lateral gene transfer events.</title>
        <authorList>
            <person name="Petersen C."/>
            <person name="Sorensen T."/>
            <person name="Nielsen M.R."/>
            <person name="Sondergaard T.E."/>
            <person name="Sorensen J.L."/>
            <person name="Fitzpatrick D.A."/>
            <person name="Frisvad J.C."/>
            <person name="Nielsen K.L."/>
        </authorList>
    </citation>
    <scope>NUCLEOTIDE SEQUENCE [LARGE SCALE GENOMIC DNA]</scope>
    <source>
        <strain evidence="1 2">IBT 3361</strain>
    </source>
</reference>
<evidence type="ECO:0000313" key="1">
    <source>
        <dbReference type="EMBL" id="KAJ5260209.1"/>
    </source>
</evidence>
<evidence type="ECO:0000313" key="2">
    <source>
        <dbReference type="Proteomes" id="UP001220256"/>
    </source>
</evidence>